<name>A0ACC0U8N8_9AGAM</name>
<accession>A0ACC0U8N8</accession>
<organism evidence="1 2">
    <name type="scientific">Russula earlei</name>
    <dbReference type="NCBI Taxonomy" id="71964"/>
    <lineage>
        <taxon>Eukaryota</taxon>
        <taxon>Fungi</taxon>
        <taxon>Dikarya</taxon>
        <taxon>Basidiomycota</taxon>
        <taxon>Agaricomycotina</taxon>
        <taxon>Agaricomycetes</taxon>
        <taxon>Russulales</taxon>
        <taxon>Russulaceae</taxon>
        <taxon>Russula</taxon>
    </lineage>
</organism>
<evidence type="ECO:0000313" key="2">
    <source>
        <dbReference type="Proteomes" id="UP001207468"/>
    </source>
</evidence>
<evidence type="ECO:0000313" key="1">
    <source>
        <dbReference type="EMBL" id="KAI9507988.1"/>
    </source>
</evidence>
<reference evidence="1" key="1">
    <citation type="submission" date="2021-03" db="EMBL/GenBank/DDBJ databases">
        <title>Evolutionary priming and transition to the ectomycorrhizal habit in an iconic lineage of mushroom-forming fungi: is preadaptation a requirement?</title>
        <authorList>
            <consortium name="DOE Joint Genome Institute"/>
            <person name="Looney B.P."/>
            <person name="Miyauchi S."/>
            <person name="Morin E."/>
            <person name="Drula E."/>
            <person name="Courty P.E."/>
            <person name="Chicoki N."/>
            <person name="Fauchery L."/>
            <person name="Kohler A."/>
            <person name="Kuo A."/>
            <person name="LaButti K."/>
            <person name="Pangilinan J."/>
            <person name="Lipzen A."/>
            <person name="Riley R."/>
            <person name="Andreopoulos W."/>
            <person name="He G."/>
            <person name="Johnson J."/>
            <person name="Barry K.W."/>
            <person name="Grigoriev I.V."/>
            <person name="Nagy L."/>
            <person name="Hibbett D."/>
            <person name="Henrissat B."/>
            <person name="Matheny P.B."/>
            <person name="Labbe J."/>
            <person name="Martin A.F."/>
        </authorList>
    </citation>
    <scope>NUCLEOTIDE SEQUENCE</scope>
    <source>
        <strain evidence="1">BPL698</strain>
    </source>
</reference>
<comment type="caution">
    <text evidence="1">The sequence shown here is derived from an EMBL/GenBank/DDBJ whole genome shotgun (WGS) entry which is preliminary data.</text>
</comment>
<protein>
    <submittedName>
        <fullName evidence="1">Uncharacterized protein</fullName>
    </submittedName>
</protein>
<proteinExistence type="predicted"/>
<dbReference type="EMBL" id="JAGFNK010000104">
    <property type="protein sequence ID" value="KAI9507988.1"/>
    <property type="molecule type" value="Genomic_DNA"/>
</dbReference>
<gene>
    <name evidence="1" type="ORF">F5148DRAFT_980567</name>
</gene>
<keyword evidence="2" id="KW-1185">Reference proteome</keyword>
<feature type="non-terminal residue" evidence="1">
    <location>
        <position position="1"/>
    </location>
</feature>
<dbReference type="Proteomes" id="UP001207468">
    <property type="component" value="Unassembled WGS sequence"/>
</dbReference>
<sequence>APRSSSRGRGRVGARFSIASVSSSILDAVRTVSGASAERRPQRGLEGRGDDYSHVPPSHFGLLSETGGLDSNEQVSEGTGNGWQEFKKGTYTFPISFAIPSHVPPSVRCENGSVTWRLKANVHRPGAFTPKLSASREVILVASPSEDSREDNGLANIERAWEDQLQYALSVSGRVFPIGGTVPMTLNLLPMAKVKVFRILVQLEEQVEYLYSFSPNARRKDAERRFKLLSLESGDEDTPLLPLSGTSLADSPLRAILKADDSSSELIANLMGPGPWTFPMALTVPSAEGVLHFSNKNNRAPIEISHTLKVVVRVQRGDDKEIDPQTGRRKFFDITMRVPVHILSSLSNDQHTALPRYSECPYAPSSAAAPPYSSTESRRRASHPPNAALLHSQAATGVDTPFASPHERTLNEVDALYHRNVIFEQLITGQQREDGVVPPAYYPAS</sequence>